<organism evidence="2 3">
    <name type="scientific">Bacteroides uniformis</name>
    <dbReference type="NCBI Taxonomy" id="820"/>
    <lineage>
        <taxon>Bacteria</taxon>
        <taxon>Pseudomonadati</taxon>
        <taxon>Bacteroidota</taxon>
        <taxon>Bacteroidia</taxon>
        <taxon>Bacteroidales</taxon>
        <taxon>Bacteroidaceae</taxon>
        <taxon>Bacteroides</taxon>
    </lineage>
</organism>
<accession>A0A412X5D8</accession>
<evidence type="ECO:0000313" key="2">
    <source>
        <dbReference type="EMBL" id="RGV36536.1"/>
    </source>
</evidence>
<proteinExistence type="predicted"/>
<name>A0A412X5D8_BACUN</name>
<comment type="caution">
    <text evidence="2">The sequence shown here is derived from an EMBL/GenBank/DDBJ whole genome shotgun (WGS) entry which is preliminary data.</text>
</comment>
<feature type="compositionally biased region" description="Polar residues" evidence="1">
    <location>
        <begin position="149"/>
        <end position="170"/>
    </location>
</feature>
<protein>
    <submittedName>
        <fullName evidence="2">Uncharacterized protein</fullName>
    </submittedName>
</protein>
<dbReference type="RefSeq" id="WP_117947987.1">
    <property type="nucleotide sequence ID" value="NZ_QRZC01000040.1"/>
</dbReference>
<evidence type="ECO:0000313" key="3">
    <source>
        <dbReference type="Proteomes" id="UP000285343"/>
    </source>
</evidence>
<reference evidence="2 3" key="1">
    <citation type="submission" date="2018-08" db="EMBL/GenBank/DDBJ databases">
        <title>A genome reference for cultivated species of the human gut microbiota.</title>
        <authorList>
            <person name="Zou Y."/>
            <person name="Xue W."/>
            <person name="Luo G."/>
        </authorList>
    </citation>
    <scope>NUCLEOTIDE SEQUENCE [LARGE SCALE GENOMIC DNA]</scope>
    <source>
        <strain evidence="2 3">AF14-42</strain>
    </source>
</reference>
<gene>
    <name evidence="2" type="ORF">DWW14_21120</name>
</gene>
<dbReference type="AlphaFoldDB" id="A0A412X5D8"/>
<dbReference type="Proteomes" id="UP000285343">
    <property type="component" value="Unassembled WGS sequence"/>
</dbReference>
<dbReference type="EMBL" id="QRZC01000040">
    <property type="protein sequence ID" value="RGV36536.1"/>
    <property type="molecule type" value="Genomic_DNA"/>
</dbReference>
<feature type="region of interest" description="Disordered" evidence="1">
    <location>
        <begin position="146"/>
        <end position="172"/>
    </location>
</feature>
<sequence>MIDIYTNLATPPTDALKTIQAGNLRGKSDINPQWKIEAITAQFGLCGIGWKFEILDKTIYPLEDKQILLYMTVALFIKNGDSWSEPIIGCGGDFIVQKYKTGLTANDEAFKMCLTDALGNAMKNIGVAADVYRGFCDGKYSVREERQSVEPSTTKTSNKAELPTPINQTKPAFPDENTGPQFLMCQECTVEISQRVHDYSVQKFGRPLCMNCQKAVAK</sequence>
<evidence type="ECO:0000256" key="1">
    <source>
        <dbReference type="SAM" id="MobiDB-lite"/>
    </source>
</evidence>